<organism evidence="10 11">
    <name type="scientific">Pristionchus mayeri</name>
    <dbReference type="NCBI Taxonomy" id="1317129"/>
    <lineage>
        <taxon>Eukaryota</taxon>
        <taxon>Metazoa</taxon>
        <taxon>Ecdysozoa</taxon>
        <taxon>Nematoda</taxon>
        <taxon>Chromadorea</taxon>
        <taxon>Rhabditida</taxon>
        <taxon>Rhabditina</taxon>
        <taxon>Diplogasteromorpha</taxon>
        <taxon>Diplogasteroidea</taxon>
        <taxon>Neodiplogasteridae</taxon>
        <taxon>Pristionchus</taxon>
    </lineage>
</organism>
<evidence type="ECO:0000256" key="4">
    <source>
        <dbReference type="ARBA" id="ARBA00022847"/>
    </source>
</evidence>
<name>A0AAN5CPI6_9BILA</name>
<keyword evidence="5 9" id="KW-1133">Transmembrane helix</keyword>
<dbReference type="PROSITE" id="PS50267">
    <property type="entry name" value="NA_NEUROTRAN_SYMP_3"/>
    <property type="match status" value="1"/>
</dbReference>
<reference evidence="11" key="1">
    <citation type="submission" date="2022-10" db="EMBL/GenBank/DDBJ databases">
        <title>Genome assembly of Pristionchus species.</title>
        <authorList>
            <person name="Yoshida K."/>
            <person name="Sommer R.J."/>
        </authorList>
    </citation>
    <scope>NUCLEOTIDE SEQUENCE [LARGE SCALE GENOMIC DNA]</scope>
    <source>
        <strain evidence="11">RS5460</strain>
    </source>
</reference>
<proteinExistence type="predicted"/>
<feature type="transmembrane region" description="Helical" evidence="9">
    <location>
        <begin position="411"/>
        <end position="436"/>
    </location>
</feature>
<comment type="caution">
    <text evidence="10">The sequence shown here is derived from an EMBL/GenBank/DDBJ whole genome shotgun (WGS) entry which is preliminary data.</text>
</comment>
<evidence type="ECO:0000256" key="5">
    <source>
        <dbReference type="ARBA" id="ARBA00022989"/>
    </source>
</evidence>
<dbReference type="GO" id="GO:0005886">
    <property type="term" value="C:plasma membrane"/>
    <property type="evidence" value="ECO:0007669"/>
    <property type="project" value="TreeGrafter"/>
</dbReference>
<gene>
    <name evidence="10" type="ORF">PMAYCL1PPCAC_18234</name>
</gene>
<feature type="disulfide bond" evidence="8">
    <location>
        <begin position="117"/>
        <end position="126"/>
    </location>
</feature>
<feature type="transmembrane region" description="Helical" evidence="9">
    <location>
        <begin position="442"/>
        <end position="463"/>
    </location>
</feature>
<keyword evidence="6 9" id="KW-0472">Membrane</keyword>
<feature type="transmembrane region" description="Helical" evidence="9">
    <location>
        <begin position="81"/>
        <end position="105"/>
    </location>
</feature>
<dbReference type="Pfam" id="PF00209">
    <property type="entry name" value="SNF"/>
    <property type="match status" value="1"/>
</dbReference>
<keyword evidence="7" id="KW-0915">Sodium</keyword>
<dbReference type="GO" id="GO:0046872">
    <property type="term" value="F:metal ion binding"/>
    <property type="evidence" value="ECO:0007669"/>
    <property type="project" value="UniProtKB-KW"/>
</dbReference>
<feature type="binding site" evidence="7">
    <location>
        <position position="379"/>
    </location>
    <ligand>
        <name>Na(+)</name>
        <dbReference type="ChEBI" id="CHEBI:29101"/>
        <label>1</label>
    </ligand>
</feature>
<evidence type="ECO:0008006" key="12">
    <source>
        <dbReference type="Google" id="ProtNLM"/>
    </source>
</evidence>
<dbReference type="PANTHER" id="PTHR11616:SF241">
    <property type="entry name" value="SODIUM- AND CHLORIDE-DEPENDENT GLYCINE TRANSPORTER 2"/>
    <property type="match status" value="1"/>
</dbReference>
<feature type="transmembrane region" description="Helical" evidence="9">
    <location>
        <begin position="484"/>
        <end position="509"/>
    </location>
</feature>
<keyword evidence="3 9" id="KW-0812">Transmembrane</keyword>
<evidence type="ECO:0000313" key="11">
    <source>
        <dbReference type="Proteomes" id="UP001328107"/>
    </source>
</evidence>
<evidence type="ECO:0000256" key="2">
    <source>
        <dbReference type="ARBA" id="ARBA00022448"/>
    </source>
</evidence>
<keyword evidence="8" id="KW-1015">Disulfide bond</keyword>
<dbReference type="PANTHER" id="PTHR11616">
    <property type="entry name" value="SODIUM/CHLORIDE DEPENDENT TRANSPORTER"/>
    <property type="match status" value="1"/>
</dbReference>
<feature type="transmembrane region" description="Helical" evidence="9">
    <location>
        <begin position="270"/>
        <end position="290"/>
    </location>
</feature>
<feature type="transmembrane region" description="Helical" evidence="9">
    <location>
        <begin position="28"/>
        <end position="48"/>
    </location>
</feature>
<feature type="transmembrane region" description="Helical" evidence="9">
    <location>
        <begin position="370"/>
        <end position="391"/>
    </location>
</feature>
<evidence type="ECO:0000256" key="9">
    <source>
        <dbReference type="SAM" id="Phobius"/>
    </source>
</evidence>
<feature type="transmembrane region" description="Helical" evidence="9">
    <location>
        <begin position="302"/>
        <end position="327"/>
    </location>
</feature>
<evidence type="ECO:0000256" key="1">
    <source>
        <dbReference type="ARBA" id="ARBA00004141"/>
    </source>
</evidence>
<evidence type="ECO:0000256" key="7">
    <source>
        <dbReference type="PIRSR" id="PIRSR600175-1"/>
    </source>
</evidence>
<feature type="binding site" evidence="7">
    <location>
        <position position="277"/>
    </location>
    <ligand>
        <name>Na(+)</name>
        <dbReference type="ChEBI" id="CHEBI:29101"/>
        <label>1</label>
    </ligand>
</feature>
<evidence type="ECO:0000256" key="8">
    <source>
        <dbReference type="PIRSR" id="PIRSR600175-2"/>
    </source>
</evidence>
<sequence>YEGTLTSLAYISSVASLWRFPEMLLKHGGFFVIQYTIGYLAVGMPLLYAEIAIGQYTSCNHYGVFNHIAPILKGLGSCMTFILLVRSCVMSVLQSTTIAFLLATFHGHQYSEGKTTCLGENHSPLCFNFNMLTGCMKNATTNVRECSKLESVSLLSGAIQLRRTPFFDHILTEFTVLPQETSEFTWPHHLFFLSLFFVWIAIGIICFLGIRALAKLSYLLVIPVLSFIFFTIFGMATFVKISDSSTSFTAFSPRTLGDELSSFHEVLTDAVSLVIFSLNLGNGGFIKLASHNNFGHTFTRDVGIISVYGYLFNYLTTLTILPFAYFLSSKLYGNNATAAMHLWIDHGEFGLMNVVAEAMTSEYGDGALCALYFIACFILELESTSISMYVVYSTLLDRLSPHYSSFVTRILLASVLSGSSFFICIFLITPGGIYAIKQLDRFFTIATMLISLVQICTFMHVYGFRRFIINVRTMTGGGGPVSTFWWISWIFFTPIVLLAAFIMECLYYSWDEITIGNVVLTTHLQNFSWFIFACCTMWFPAGAVYRLVWAVKYKEKKKKLLKSTGEWGPADERAREDARFNERAMRVR</sequence>
<dbReference type="InterPro" id="IPR000175">
    <property type="entry name" value="Na/ntran_symport"/>
</dbReference>
<keyword evidence="2" id="KW-0813">Transport</keyword>
<dbReference type="Proteomes" id="UP001328107">
    <property type="component" value="Unassembled WGS sequence"/>
</dbReference>
<dbReference type="InterPro" id="IPR037272">
    <property type="entry name" value="SNS_sf"/>
</dbReference>
<feature type="transmembrane region" description="Helical" evidence="9">
    <location>
        <begin position="529"/>
        <end position="549"/>
    </location>
</feature>
<dbReference type="AlphaFoldDB" id="A0AAN5CPI6"/>
<evidence type="ECO:0000313" key="10">
    <source>
        <dbReference type="EMBL" id="GMR48039.1"/>
    </source>
</evidence>
<evidence type="ECO:0000256" key="3">
    <source>
        <dbReference type="ARBA" id="ARBA00022692"/>
    </source>
</evidence>
<keyword evidence="11" id="KW-1185">Reference proteome</keyword>
<evidence type="ECO:0000256" key="6">
    <source>
        <dbReference type="ARBA" id="ARBA00023136"/>
    </source>
</evidence>
<feature type="binding site" evidence="7">
    <location>
        <position position="383"/>
    </location>
    <ligand>
        <name>Na(+)</name>
        <dbReference type="ChEBI" id="CHEBI:29101"/>
        <label>1</label>
    </ligand>
</feature>
<keyword evidence="7" id="KW-0479">Metal-binding</keyword>
<dbReference type="SUPFAM" id="SSF161070">
    <property type="entry name" value="SNF-like"/>
    <property type="match status" value="1"/>
</dbReference>
<dbReference type="GO" id="GO:0089718">
    <property type="term" value="P:amino acid import across plasma membrane"/>
    <property type="evidence" value="ECO:0007669"/>
    <property type="project" value="TreeGrafter"/>
</dbReference>
<dbReference type="GO" id="GO:0005283">
    <property type="term" value="F:amino acid:sodium symporter activity"/>
    <property type="evidence" value="ECO:0007669"/>
    <property type="project" value="TreeGrafter"/>
</dbReference>
<protein>
    <recommendedName>
        <fullName evidence="12">Neurotransmitter transporter</fullName>
    </recommendedName>
</protein>
<accession>A0AAN5CPI6</accession>
<feature type="transmembrane region" description="Helical" evidence="9">
    <location>
        <begin position="217"/>
        <end position="239"/>
    </location>
</feature>
<feature type="transmembrane region" description="Helical" evidence="9">
    <location>
        <begin position="190"/>
        <end position="210"/>
    </location>
</feature>
<keyword evidence="4" id="KW-0769">Symport</keyword>
<comment type="subcellular location">
    <subcellularLocation>
        <location evidence="1">Membrane</location>
        <topology evidence="1">Multi-pass membrane protein</topology>
    </subcellularLocation>
</comment>
<feature type="non-terminal residue" evidence="10">
    <location>
        <position position="1"/>
    </location>
</feature>
<dbReference type="EMBL" id="BTRK01000004">
    <property type="protein sequence ID" value="GMR48039.1"/>
    <property type="molecule type" value="Genomic_DNA"/>
</dbReference>